<reference evidence="13" key="1">
    <citation type="thesis" date="2020" institute="ProQuest LLC" country="789 East Eisenhower Parkway, Ann Arbor, MI, USA">
        <title>Comparative Genomics and Chromosome Evolution.</title>
        <authorList>
            <person name="Mudd A.B."/>
        </authorList>
    </citation>
    <scope>NUCLEOTIDE SEQUENCE</scope>
    <source>
        <strain evidence="13">1538</strain>
        <tissue evidence="13">Blood</tissue>
    </source>
</reference>
<evidence type="ECO:0000256" key="3">
    <source>
        <dbReference type="ARBA" id="ARBA00011245"/>
    </source>
</evidence>
<dbReference type="InterPro" id="IPR003690">
    <property type="entry name" value="MTERF"/>
</dbReference>
<sequence length="359" mass="40985">MGFLHPGLFRILYGRSYSEPLLYHEGKTENVVLSEVKDIDDEKARKYSTLIPKKATCKKKLEDFLLNKGADQLTIDSVISRFPDAITRRCNDLPEVWKLWENVLNTDEAVLAIIKRSPESFFRSGGVDKLSENISFLKSLGLSQKILHQLMEKSPRTFSNSVQLNKQKVVFFRELCVSLGGEDPDTFVRQVITNNIFILTRSTKRMQANIESIQSLLNLRDKHLLSWLKGEASCILNICNMYLTENILHIQQTMQSLGCLEADVTQYICENHSVLLLSPKIFTCKINLLLDCGADPKKILDTPLLLEVSLSSLRDKIKSLKQVNYDFKKKGLHVLVLYQSKFASRLERLSNLSKAEKQS</sequence>
<evidence type="ECO:0000256" key="5">
    <source>
        <dbReference type="ARBA" id="ARBA00022553"/>
    </source>
</evidence>
<evidence type="ECO:0000256" key="7">
    <source>
        <dbReference type="ARBA" id="ARBA00022946"/>
    </source>
</evidence>
<keyword evidence="8" id="KW-0805">Transcription regulation</keyword>
<dbReference type="SMART" id="SM00733">
    <property type="entry name" value="Mterf"/>
    <property type="match status" value="5"/>
</dbReference>
<dbReference type="GO" id="GO:0006393">
    <property type="term" value="P:termination of mitochondrial transcription"/>
    <property type="evidence" value="ECO:0007669"/>
    <property type="project" value="TreeGrafter"/>
</dbReference>
<keyword evidence="5" id="KW-0597">Phosphoprotein</keyword>
<keyword evidence="7" id="KW-0809">Transit peptide</keyword>
<name>A0AAV3AD79_PYXAD</name>
<dbReference type="Pfam" id="PF02536">
    <property type="entry name" value="mTERF"/>
    <property type="match status" value="1"/>
</dbReference>
<evidence type="ECO:0000256" key="6">
    <source>
        <dbReference type="ARBA" id="ARBA00022737"/>
    </source>
</evidence>
<dbReference type="AlphaFoldDB" id="A0AAV3AD79"/>
<dbReference type="EMBL" id="DYDO01000005">
    <property type="protein sequence ID" value="DBA25219.1"/>
    <property type="molecule type" value="Genomic_DNA"/>
</dbReference>
<evidence type="ECO:0000256" key="2">
    <source>
        <dbReference type="ARBA" id="ARBA00007692"/>
    </source>
</evidence>
<evidence type="ECO:0000256" key="4">
    <source>
        <dbReference type="ARBA" id="ARBA00022472"/>
    </source>
</evidence>
<evidence type="ECO:0000256" key="8">
    <source>
        <dbReference type="ARBA" id="ARBA00023015"/>
    </source>
</evidence>
<comment type="function">
    <text evidence="12">Transcription termination factor. Binds to a 28 bp region within the tRNA(Leu(uur)) gene at a position immediately adjacent to and downstream of the 16S rRNA gene; this region comprises a tridecamer sequence critical for directing accurate termination. Binds DNA along the major grove and promotes DNA bending and partial unwinding. Promotes base flipping. Transcription termination activity appears to be polarized with highest specificity for transcripts initiated on the light strand.</text>
</comment>
<proteinExistence type="inferred from homology"/>
<dbReference type="InterPro" id="IPR038538">
    <property type="entry name" value="MTERF_sf"/>
</dbReference>
<keyword evidence="11" id="KW-0804">Transcription</keyword>
<evidence type="ECO:0000256" key="10">
    <source>
        <dbReference type="ARBA" id="ARBA00023128"/>
    </source>
</evidence>
<dbReference type="GO" id="GO:0003677">
    <property type="term" value="F:DNA binding"/>
    <property type="evidence" value="ECO:0007669"/>
    <property type="project" value="UniProtKB-KW"/>
</dbReference>
<protein>
    <submittedName>
        <fullName evidence="13">Uncharacterized protein</fullName>
    </submittedName>
</protein>
<organism evidence="13 14">
    <name type="scientific">Pyxicephalus adspersus</name>
    <name type="common">African bullfrog</name>
    <dbReference type="NCBI Taxonomy" id="30357"/>
    <lineage>
        <taxon>Eukaryota</taxon>
        <taxon>Metazoa</taxon>
        <taxon>Chordata</taxon>
        <taxon>Craniata</taxon>
        <taxon>Vertebrata</taxon>
        <taxon>Euteleostomi</taxon>
        <taxon>Amphibia</taxon>
        <taxon>Batrachia</taxon>
        <taxon>Anura</taxon>
        <taxon>Neobatrachia</taxon>
        <taxon>Ranoidea</taxon>
        <taxon>Pyxicephalidae</taxon>
        <taxon>Pyxicephalinae</taxon>
        <taxon>Pyxicephalus</taxon>
    </lineage>
</organism>
<keyword evidence="14" id="KW-1185">Reference proteome</keyword>
<keyword evidence="9" id="KW-0238">DNA-binding</keyword>
<comment type="caution">
    <text evidence="13">The sequence shown here is derived from an EMBL/GenBank/DDBJ whole genome shotgun (WGS) entry which is preliminary data.</text>
</comment>
<dbReference type="Gene3D" id="1.25.70.10">
    <property type="entry name" value="Transcription termination factor 3, mitochondrial"/>
    <property type="match status" value="1"/>
</dbReference>
<comment type="subunit">
    <text evidence="3">Monomer.</text>
</comment>
<keyword evidence="4" id="KW-0806">Transcription termination</keyword>
<comment type="subcellular location">
    <subcellularLocation>
        <location evidence="1">Mitochondrion</location>
    </subcellularLocation>
</comment>
<keyword evidence="6" id="KW-0677">Repeat</keyword>
<dbReference type="PANTHER" id="PTHR15437">
    <property type="entry name" value="TRANSCRIPTION TERMINATION FACTOR, MITOCHONDRIAL"/>
    <property type="match status" value="1"/>
</dbReference>
<keyword evidence="10" id="KW-0496">Mitochondrion</keyword>
<accession>A0AAV3AD79</accession>
<evidence type="ECO:0000313" key="14">
    <source>
        <dbReference type="Proteomes" id="UP001181693"/>
    </source>
</evidence>
<evidence type="ECO:0000256" key="11">
    <source>
        <dbReference type="ARBA" id="ARBA00023163"/>
    </source>
</evidence>
<dbReference type="Proteomes" id="UP001181693">
    <property type="component" value="Unassembled WGS sequence"/>
</dbReference>
<evidence type="ECO:0000256" key="9">
    <source>
        <dbReference type="ARBA" id="ARBA00023125"/>
    </source>
</evidence>
<comment type="similarity">
    <text evidence="2">Belongs to the mTERF family.</text>
</comment>
<dbReference type="GO" id="GO:0005759">
    <property type="term" value="C:mitochondrial matrix"/>
    <property type="evidence" value="ECO:0007669"/>
    <property type="project" value="TreeGrafter"/>
</dbReference>
<gene>
    <name evidence="13" type="ORF">GDO54_012775</name>
</gene>
<evidence type="ECO:0000256" key="12">
    <source>
        <dbReference type="ARBA" id="ARBA00037520"/>
    </source>
</evidence>
<dbReference type="PANTHER" id="PTHR15437:SF2">
    <property type="entry name" value="TRANSCRIPTION TERMINATION FACTOR 1, MITOCHONDRIAL"/>
    <property type="match status" value="1"/>
</dbReference>
<evidence type="ECO:0000313" key="13">
    <source>
        <dbReference type="EMBL" id="DBA25219.1"/>
    </source>
</evidence>
<evidence type="ECO:0000256" key="1">
    <source>
        <dbReference type="ARBA" id="ARBA00004173"/>
    </source>
</evidence>